<evidence type="ECO:0000313" key="1">
    <source>
        <dbReference type="EMBL" id="CAG8729777.1"/>
    </source>
</evidence>
<sequence length="52" mass="5770">MTTTHPYMISETNTPTNPLLDEITTNKDTPNSSSPPPFKRNTDTQLGITVHN</sequence>
<reference evidence="1" key="1">
    <citation type="submission" date="2021-06" db="EMBL/GenBank/DDBJ databases">
        <authorList>
            <person name="Kallberg Y."/>
            <person name="Tangrot J."/>
            <person name="Rosling A."/>
        </authorList>
    </citation>
    <scope>NUCLEOTIDE SEQUENCE</scope>
    <source>
        <strain evidence="1">IL203A</strain>
    </source>
</reference>
<proteinExistence type="predicted"/>
<dbReference type="Proteomes" id="UP000789702">
    <property type="component" value="Unassembled WGS sequence"/>
</dbReference>
<feature type="non-terminal residue" evidence="1">
    <location>
        <position position="52"/>
    </location>
</feature>
<comment type="caution">
    <text evidence="1">The sequence shown here is derived from an EMBL/GenBank/DDBJ whole genome shotgun (WGS) entry which is preliminary data.</text>
</comment>
<name>A0ACA9Q1V8_9GLOM</name>
<protein>
    <submittedName>
        <fullName evidence="1">644_t:CDS:1</fullName>
    </submittedName>
</protein>
<accession>A0ACA9Q1V8</accession>
<keyword evidence="2" id="KW-1185">Reference proteome</keyword>
<dbReference type="EMBL" id="CAJVPU010036305">
    <property type="protein sequence ID" value="CAG8729777.1"/>
    <property type="molecule type" value="Genomic_DNA"/>
</dbReference>
<evidence type="ECO:0000313" key="2">
    <source>
        <dbReference type="Proteomes" id="UP000789702"/>
    </source>
</evidence>
<organism evidence="1 2">
    <name type="scientific">Dentiscutata heterogama</name>
    <dbReference type="NCBI Taxonomy" id="1316150"/>
    <lineage>
        <taxon>Eukaryota</taxon>
        <taxon>Fungi</taxon>
        <taxon>Fungi incertae sedis</taxon>
        <taxon>Mucoromycota</taxon>
        <taxon>Glomeromycotina</taxon>
        <taxon>Glomeromycetes</taxon>
        <taxon>Diversisporales</taxon>
        <taxon>Gigasporaceae</taxon>
        <taxon>Dentiscutata</taxon>
    </lineage>
</organism>
<gene>
    <name evidence="1" type="ORF">DHETER_LOCUS13359</name>
</gene>